<dbReference type="FunFam" id="1.25.40.10:FF:000353">
    <property type="entry name" value="Pentatricopeptide repeat-containing protein At4g39530"/>
    <property type="match status" value="1"/>
</dbReference>
<name>A0AAU9RKF6_THLAR</name>
<dbReference type="Pfam" id="PF01535">
    <property type="entry name" value="PPR"/>
    <property type="match status" value="7"/>
</dbReference>
<accession>A0AAU9RKF6</accession>
<dbReference type="InterPro" id="IPR011990">
    <property type="entry name" value="TPR-like_helical_dom_sf"/>
</dbReference>
<evidence type="ECO:0000313" key="4">
    <source>
        <dbReference type="Proteomes" id="UP000836841"/>
    </source>
</evidence>
<evidence type="ECO:0000313" key="3">
    <source>
        <dbReference type="EMBL" id="CAH2040807.1"/>
    </source>
</evidence>
<dbReference type="InterPro" id="IPR002885">
    <property type="entry name" value="PPR_rpt"/>
</dbReference>
<keyword evidence="1" id="KW-0677">Repeat</keyword>
<dbReference type="GO" id="GO:0003723">
    <property type="term" value="F:RNA binding"/>
    <property type="evidence" value="ECO:0007669"/>
    <property type="project" value="InterPro"/>
</dbReference>
<proteinExistence type="predicted"/>
<dbReference type="PANTHER" id="PTHR24015:SF1991">
    <property type="entry name" value="OS01G0938000 PROTEIN"/>
    <property type="match status" value="1"/>
</dbReference>
<sequence>MKFHRGHGLLCIELKVTRAIRKATLATFLGRTSSTLLHICPNATSQYFPTYQSDSYDAPRKHYNAFLPIKPFSSLYSVGYLPFQSSGRVSDAFQAFDKMSRRQQSLENSPYLYVLDLIKFSTMRPDSATAMAAHSLAFKVGAFAHLPTSTSLLMIYSRAGDLGSSMALFSEILNKDVIAWNAMMTACNENSYFGDTVNFFVEMMKESRFDSSTLKMASCGKDTDHVSLSCAIAASACLGELVIGQVIHGWGIKLGYDEGSHISVANSVISLLSQCGDIEAAEAVFRGLVHKDVISWNSIIDGFTSNRMILKAFEVLYEMVLSGSIKPDTVTLVTIIPICAELLLLREGRSIHGFAVRKGMGTDLSVTNSLMDLYLKCHKVKAAEHLFNSLSDRDLVSWNTVISGYSQNGLSREAQSLFKELLHQHWQCSLSTLLGILSSCSSPEYLQFGKSIHCWQIKMGFFNNILATNSLMFMYISCGEMKTSLSLLLQISPVADTACWNTLIVGCAQNGYFWKALETFNSMRRESNVYHDSITLVNVISACGNLGLMTEGKLLHGISFKTLEGSDIRVQNALITMYGRLGETESAKLVFSSSKNHNLCSWNCMISALAQNKEGKRAMELFSCLDFKPNEITISSVLSACTQLGMLRLGKQIHAYVFRFEFLGNSFISAALVDMYSSCGRLDIAVQIFENLTEKSIAAWNSMISAFGFHNNGQQAIRNFWRTGKE</sequence>
<evidence type="ECO:0008006" key="5">
    <source>
        <dbReference type="Google" id="ProtNLM"/>
    </source>
</evidence>
<evidence type="ECO:0000256" key="2">
    <source>
        <dbReference type="PROSITE-ProRule" id="PRU00708"/>
    </source>
</evidence>
<organism evidence="3 4">
    <name type="scientific">Thlaspi arvense</name>
    <name type="common">Field penny-cress</name>
    <dbReference type="NCBI Taxonomy" id="13288"/>
    <lineage>
        <taxon>Eukaryota</taxon>
        <taxon>Viridiplantae</taxon>
        <taxon>Streptophyta</taxon>
        <taxon>Embryophyta</taxon>
        <taxon>Tracheophyta</taxon>
        <taxon>Spermatophyta</taxon>
        <taxon>Magnoliopsida</taxon>
        <taxon>eudicotyledons</taxon>
        <taxon>Gunneridae</taxon>
        <taxon>Pentapetalae</taxon>
        <taxon>rosids</taxon>
        <taxon>malvids</taxon>
        <taxon>Brassicales</taxon>
        <taxon>Brassicaceae</taxon>
        <taxon>Thlaspideae</taxon>
        <taxon>Thlaspi</taxon>
    </lineage>
</organism>
<dbReference type="PANTHER" id="PTHR24015">
    <property type="entry name" value="OS07G0578800 PROTEIN-RELATED"/>
    <property type="match status" value="1"/>
</dbReference>
<dbReference type="GO" id="GO:0009451">
    <property type="term" value="P:RNA modification"/>
    <property type="evidence" value="ECO:0007669"/>
    <property type="project" value="InterPro"/>
</dbReference>
<keyword evidence="4" id="KW-1185">Reference proteome</keyword>
<feature type="repeat" description="PPR" evidence="2">
    <location>
        <begin position="394"/>
        <end position="428"/>
    </location>
</feature>
<dbReference type="AlphaFoldDB" id="A0AAU9RKF6"/>
<evidence type="ECO:0000256" key="1">
    <source>
        <dbReference type="ARBA" id="ARBA00022737"/>
    </source>
</evidence>
<dbReference type="EMBL" id="CAJVSB020000030">
    <property type="protein sequence ID" value="CAH2040807.1"/>
    <property type="molecule type" value="Genomic_DNA"/>
</dbReference>
<dbReference type="PROSITE" id="PS51375">
    <property type="entry name" value="PPR"/>
    <property type="match status" value="3"/>
</dbReference>
<feature type="repeat" description="PPR" evidence="2">
    <location>
        <begin position="496"/>
        <end position="526"/>
    </location>
</feature>
<gene>
    <name evidence="3" type="ORF">TAV2_LOCUS4201</name>
</gene>
<comment type="caution">
    <text evidence="3">The sequence shown here is derived from an EMBL/GenBank/DDBJ whole genome shotgun (WGS) entry which is preliminary data.</text>
</comment>
<reference evidence="3 4" key="1">
    <citation type="submission" date="2022-03" db="EMBL/GenBank/DDBJ databases">
        <authorList>
            <person name="Nunn A."/>
            <person name="Chopra R."/>
            <person name="Nunn A."/>
            <person name="Contreras Garrido A."/>
        </authorList>
    </citation>
    <scope>NUCLEOTIDE SEQUENCE [LARGE SCALE GENOMIC DNA]</scope>
</reference>
<protein>
    <recommendedName>
        <fullName evidence="5">Pentatricopeptide repeat-containing protein</fullName>
    </recommendedName>
</protein>
<feature type="repeat" description="PPR" evidence="2">
    <location>
        <begin position="292"/>
        <end position="326"/>
    </location>
</feature>
<dbReference type="Proteomes" id="UP000836841">
    <property type="component" value="Unassembled WGS sequence"/>
</dbReference>
<dbReference type="Gene3D" id="1.25.40.10">
    <property type="entry name" value="Tetratricopeptide repeat domain"/>
    <property type="match status" value="6"/>
</dbReference>
<dbReference type="FunFam" id="1.25.40.10:FF:000640">
    <property type="entry name" value="Tetratricopeptide repeat (TPR)-like superfamily protein"/>
    <property type="match status" value="1"/>
</dbReference>
<dbReference type="InterPro" id="IPR046960">
    <property type="entry name" value="PPR_At4g14850-like_plant"/>
</dbReference>
<dbReference type="NCBIfam" id="TIGR00756">
    <property type="entry name" value="PPR"/>
    <property type="match status" value="3"/>
</dbReference>